<accession>A0A915J2X5</accession>
<proteinExistence type="predicted"/>
<organism evidence="1 2">
    <name type="scientific">Romanomermis culicivorax</name>
    <name type="common">Nematode worm</name>
    <dbReference type="NCBI Taxonomy" id="13658"/>
    <lineage>
        <taxon>Eukaryota</taxon>
        <taxon>Metazoa</taxon>
        <taxon>Ecdysozoa</taxon>
        <taxon>Nematoda</taxon>
        <taxon>Enoplea</taxon>
        <taxon>Dorylaimia</taxon>
        <taxon>Mermithida</taxon>
        <taxon>Mermithoidea</taxon>
        <taxon>Mermithidae</taxon>
        <taxon>Romanomermis</taxon>
    </lineage>
</organism>
<dbReference type="Proteomes" id="UP000887565">
    <property type="component" value="Unplaced"/>
</dbReference>
<evidence type="ECO:0000313" key="1">
    <source>
        <dbReference type="Proteomes" id="UP000887565"/>
    </source>
</evidence>
<sequence>MTSSTESFGISGSGPWAAKWAGGASLPSIGQYDETTLTSPVVFGMIDRFKVTSVAYFGIGGGNAGVDAGAETTTAAKN</sequence>
<name>A0A915J2X5_ROMCU</name>
<dbReference type="WBParaSite" id="nRc.2.0.1.t20816-RA">
    <property type="protein sequence ID" value="nRc.2.0.1.t20816-RA"/>
    <property type="gene ID" value="nRc.2.0.1.g20816"/>
</dbReference>
<dbReference type="AlphaFoldDB" id="A0A915J2X5"/>
<evidence type="ECO:0000313" key="2">
    <source>
        <dbReference type="WBParaSite" id="nRc.2.0.1.t20816-RA"/>
    </source>
</evidence>
<protein>
    <submittedName>
        <fullName evidence="2">Uncharacterized protein</fullName>
    </submittedName>
</protein>
<keyword evidence="1" id="KW-1185">Reference proteome</keyword>
<reference evidence="2" key="1">
    <citation type="submission" date="2022-11" db="UniProtKB">
        <authorList>
            <consortium name="WormBaseParasite"/>
        </authorList>
    </citation>
    <scope>IDENTIFICATION</scope>
</reference>